<sequence>MAVSVQAKRKRTLSYKITHVLSMTLKLTLPVVLFLTIFLLSSFYSQQNLKLLNQKKFFENQIIEIHRKLVDLDKNIESLMIGSEIIK</sequence>
<dbReference type="AlphaFoldDB" id="A0A1M5SS00"/>
<proteinExistence type="predicted"/>
<evidence type="ECO:0000313" key="2">
    <source>
        <dbReference type="EMBL" id="SHH41311.1"/>
    </source>
</evidence>
<evidence type="ECO:0000256" key="1">
    <source>
        <dbReference type="SAM" id="Phobius"/>
    </source>
</evidence>
<keyword evidence="3" id="KW-1185">Reference proteome</keyword>
<dbReference type="STRING" id="1123380.SAMN02745199_1047"/>
<protein>
    <submittedName>
        <fullName evidence="2">Uncharacterized protein</fullName>
    </submittedName>
</protein>
<dbReference type="Proteomes" id="UP000242592">
    <property type="component" value="Unassembled WGS sequence"/>
</dbReference>
<feature type="transmembrane region" description="Helical" evidence="1">
    <location>
        <begin position="20"/>
        <end position="44"/>
    </location>
</feature>
<name>A0A1M5SS00_9BACT</name>
<dbReference type="RefSeq" id="WP_073072944.1">
    <property type="nucleotide sequence ID" value="NZ_FQXN01000003.1"/>
</dbReference>
<accession>A0A1M5SS00</accession>
<evidence type="ECO:0000313" key="3">
    <source>
        <dbReference type="Proteomes" id="UP000242592"/>
    </source>
</evidence>
<gene>
    <name evidence="2" type="ORF">SAMN02745199_1047</name>
</gene>
<keyword evidence="1" id="KW-0812">Transmembrane</keyword>
<organism evidence="2 3">
    <name type="scientific">Thermosipho atlanticus DSM 15807</name>
    <dbReference type="NCBI Taxonomy" id="1123380"/>
    <lineage>
        <taxon>Bacteria</taxon>
        <taxon>Thermotogati</taxon>
        <taxon>Thermotogota</taxon>
        <taxon>Thermotogae</taxon>
        <taxon>Thermotogales</taxon>
        <taxon>Fervidobacteriaceae</taxon>
        <taxon>Thermosipho</taxon>
    </lineage>
</organism>
<dbReference type="EMBL" id="FQXN01000003">
    <property type="protein sequence ID" value="SHH41311.1"/>
    <property type="molecule type" value="Genomic_DNA"/>
</dbReference>
<reference evidence="3" key="1">
    <citation type="submission" date="2016-11" db="EMBL/GenBank/DDBJ databases">
        <authorList>
            <person name="Varghese N."/>
            <person name="Submissions S."/>
        </authorList>
    </citation>
    <scope>NUCLEOTIDE SEQUENCE [LARGE SCALE GENOMIC DNA]</scope>
    <source>
        <strain evidence="3">DSM 15807</strain>
    </source>
</reference>
<keyword evidence="1" id="KW-1133">Transmembrane helix</keyword>
<keyword evidence="1" id="KW-0472">Membrane</keyword>